<dbReference type="RefSeq" id="WP_075650996.1">
    <property type="nucleotide sequence ID" value="NZ_AP019658.1"/>
</dbReference>
<name>A0ABX3FAQ7_9VIBR</name>
<dbReference type="Proteomes" id="UP000186206">
    <property type="component" value="Unassembled WGS sequence"/>
</dbReference>
<comment type="caution">
    <text evidence="1">The sequence shown here is derived from an EMBL/GenBank/DDBJ whole genome shotgun (WGS) entry which is preliminary data.</text>
</comment>
<proteinExistence type="predicted"/>
<dbReference type="EMBL" id="MJMI01000112">
    <property type="protein sequence ID" value="OLQ88722.1"/>
    <property type="molecule type" value="Genomic_DNA"/>
</dbReference>
<dbReference type="Pfam" id="PF20293">
    <property type="entry name" value="MC6"/>
    <property type="match status" value="1"/>
</dbReference>
<reference evidence="1 2" key="1">
    <citation type="submission" date="2016-09" db="EMBL/GenBank/DDBJ databases">
        <title>Genomic Taxonomy of the Vibrionaceae.</title>
        <authorList>
            <person name="Gonzalez-Castillo A."/>
            <person name="Gomez-Gil B."/>
            <person name="Enciso-Ibarra K."/>
        </authorList>
    </citation>
    <scope>NUCLEOTIDE SEQUENCE [LARGE SCALE GENOMIC DNA]</scope>
    <source>
        <strain evidence="1 2">CAIM 1731</strain>
    </source>
</reference>
<dbReference type="InterPro" id="IPR046897">
    <property type="entry name" value="ABC-3C_MC6"/>
</dbReference>
<evidence type="ECO:0000313" key="1">
    <source>
        <dbReference type="EMBL" id="OLQ88722.1"/>
    </source>
</evidence>
<protein>
    <submittedName>
        <fullName evidence="1">Uncharacterized protein</fullName>
    </submittedName>
</protein>
<organism evidence="1 2">
    <name type="scientific">Vibrio ponticus</name>
    <dbReference type="NCBI Taxonomy" id="265668"/>
    <lineage>
        <taxon>Bacteria</taxon>
        <taxon>Pseudomonadati</taxon>
        <taxon>Pseudomonadota</taxon>
        <taxon>Gammaproteobacteria</taxon>
        <taxon>Vibrionales</taxon>
        <taxon>Vibrionaceae</taxon>
        <taxon>Vibrio</taxon>
    </lineage>
</organism>
<sequence length="80" mass="9273">MYRLIETSEAIEFSLPIIGASILSILVENNGRMTIFKLFNRIQKVHPNYGQNRIVHALVFLYSISTIEFKEPYIEVVNDN</sequence>
<keyword evidence="2" id="KW-1185">Reference proteome</keyword>
<gene>
    <name evidence="1" type="ORF">BIY21_16020</name>
</gene>
<accession>A0ABX3FAQ7</accession>
<evidence type="ECO:0000313" key="2">
    <source>
        <dbReference type="Proteomes" id="UP000186206"/>
    </source>
</evidence>